<gene>
    <name evidence="9" type="ORF">CQW23_17060</name>
</gene>
<evidence type="ECO:0000256" key="5">
    <source>
        <dbReference type="ARBA" id="ARBA00022989"/>
    </source>
</evidence>
<protein>
    <recommendedName>
        <fullName evidence="11">Membrin-11</fullName>
    </recommendedName>
</protein>
<reference evidence="9 10" key="1">
    <citation type="journal article" date="2017" name="Genome Biol.">
        <title>New reference genome sequences of hot pepper reveal the massive evolution of plant disease-resistance genes by retroduplication.</title>
        <authorList>
            <person name="Kim S."/>
            <person name="Park J."/>
            <person name="Yeom S.I."/>
            <person name="Kim Y.M."/>
            <person name="Seo E."/>
            <person name="Kim K.T."/>
            <person name="Kim M.S."/>
            <person name="Lee J.M."/>
            <person name="Cheong K."/>
            <person name="Shin H.S."/>
            <person name="Kim S.B."/>
            <person name="Han K."/>
            <person name="Lee J."/>
            <person name="Park M."/>
            <person name="Lee H.A."/>
            <person name="Lee H.Y."/>
            <person name="Lee Y."/>
            <person name="Oh S."/>
            <person name="Lee J.H."/>
            <person name="Choi E."/>
            <person name="Choi E."/>
            <person name="Lee S.E."/>
            <person name="Jeon J."/>
            <person name="Kim H."/>
            <person name="Choi G."/>
            <person name="Song H."/>
            <person name="Lee J."/>
            <person name="Lee S.C."/>
            <person name="Kwon J.K."/>
            <person name="Lee H.Y."/>
            <person name="Koo N."/>
            <person name="Hong Y."/>
            <person name="Kim R.W."/>
            <person name="Kang W.H."/>
            <person name="Huh J.H."/>
            <person name="Kang B.C."/>
            <person name="Yang T.J."/>
            <person name="Lee Y.H."/>
            <person name="Bennetzen J.L."/>
            <person name="Choi D."/>
        </authorList>
    </citation>
    <scope>NUCLEOTIDE SEQUENCE [LARGE SCALE GENOMIC DNA]</scope>
    <source>
        <strain evidence="10">cv. PBC81</strain>
    </source>
</reference>
<keyword evidence="10" id="KW-1185">Reference proteome</keyword>
<evidence type="ECO:0000256" key="1">
    <source>
        <dbReference type="ARBA" id="ARBA00004211"/>
    </source>
</evidence>
<organism evidence="9 10">
    <name type="scientific">Capsicum baccatum</name>
    <name type="common">Peruvian pepper</name>
    <dbReference type="NCBI Taxonomy" id="33114"/>
    <lineage>
        <taxon>Eukaryota</taxon>
        <taxon>Viridiplantae</taxon>
        <taxon>Streptophyta</taxon>
        <taxon>Embryophyta</taxon>
        <taxon>Tracheophyta</taxon>
        <taxon>Spermatophyta</taxon>
        <taxon>Magnoliopsida</taxon>
        <taxon>eudicotyledons</taxon>
        <taxon>Gunneridae</taxon>
        <taxon>Pentapetalae</taxon>
        <taxon>asterids</taxon>
        <taxon>lamiids</taxon>
        <taxon>Solanales</taxon>
        <taxon>Solanaceae</taxon>
        <taxon>Solanoideae</taxon>
        <taxon>Capsiceae</taxon>
        <taxon>Capsicum</taxon>
    </lineage>
</organism>
<evidence type="ECO:0000256" key="4">
    <source>
        <dbReference type="ARBA" id="ARBA00022927"/>
    </source>
</evidence>
<proteinExistence type="predicted"/>
<evidence type="ECO:0000256" key="3">
    <source>
        <dbReference type="ARBA" id="ARBA00022692"/>
    </source>
</evidence>
<dbReference type="GO" id="GO:0015031">
    <property type="term" value="P:protein transport"/>
    <property type="evidence" value="ECO:0007669"/>
    <property type="project" value="UniProtKB-KW"/>
</dbReference>
<dbReference type="GO" id="GO:0006906">
    <property type="term" value="P:vesicle fusion"/>
    <property type="evidence" value="ECO:0007669"/>
    <property type="project" value="TreeGrafter"/>
</dbReference>
<keyword evidence="8" id="KW-0732">Signal</keyword>
<dbReference type="EMBL" id="MLFT02000007">
    <property type="protein sequence ID" value="PHT43035.1"/>
    <property type="molecule type" value="Genomic_DNA"/>
</dbReference>
<feature type="coiled-coil region" evidence="7">
    <location>
        <begin position="67"/>
        <end position="94"/>
    </location>
</feature>
<feature type="chain" id="PRO_5013760681" description="Membrin-11" evidence="8">
    <location>
        <begin position="31"/>
        <end position="155"/>
    </location>
</feature>
<dbReference type="AlphaFoldDB" id="A0A2G2WCQ7"/>
<dbReference type="GO" id="GO:0000149">
    <property type="term" value="F:SNARE binding"/>
    <property type="evidence" value="ECO:0007669"/>
    <property type="project" value="TreeGrafter"/>
</dbReference>
<keyword evidence="7" id="KW-0175">Coiled coil</keyword>
<dbReference type="GO" id="GO:0031902">
    <property type="term" value="C:late endosome membrane"/>
    <property type="evidence" value="ECO:0007669"/>
    <property type="project" value="TreeGrafter"/>
</dbReference>
<dbReference type="GO" id="GO:0005789">
    <property type="term" value="C:endoplasmic reticulum membrane"/>
    <property type="evidence" value="ECO:0007669"/>
    <property type="project" value="TreeGrafter"/>
</dbReference>
<keyword evidence="5" id="KW-1133">Transmembrane helix</keyword>
<dbReference type="PANTHER" id="PTHR21230">
    <property type="entry name" value="VESICLE TRANSPORT V-SNARE PROTEIN VTI1-RELATED"/>
    <property type="match status" value="1"/>
</dbReference>
<evidence type="ECO:0000256" key="7">
    <source>
        <dbReference type="SAM" id="Coils"/>
    </source>
</evidence>
<evidence type="ECO:0000256" key="2">
    <source>
        <dbReference type="ARBA" id="ARBA00022448"/>
    </source>
</evidence>
<evidence type="ECO:0000313" key="9">
    <source>
        <dbReference type="EMBL" id="PHT43035.1"/>
    </source>
</evidence>
<dbReference type="Proteomes" id="UP000224567">
    <property type="component" value="Unassembled WGS sequence"/>
</dbReference>
<dbReference type="GO" id="GO:0012507">
    <property type="term" value="C:ER to Golgi transport vesicle membrane"/>
    <property type="evidence" value="ECO:0007669"/>
    <property type="project" value="TreeGrafter"/>
</dbReference>
<dbReference type="OrthoDB" id="158360at2759"/>
<reference evidence="10" key="2">
    <citation type="journal article" date="2017" name="J. Anim. Genet.">
        <title>Multiple reference genome sequences of hot pepper reveal the massive evolution of plant disease resistance genes by retroduplication.</title>
        <authorList>
            <person name="Kim S."/>
            <person name="Park J."/>
            <person name="Yeom S.-I."/>
            <person name="Kim Y.-M."/>
            <person name="Seo E."/>
            <person name="Kim K.-T."/>
            <person name="Kim M.-S."/>
            <person name="Lee J.M."/>
            <person name="Cheong K."/>
            <person name="Shin H.-S."/>
            <person name="Kim S.-B."/>
            <person name="Han K."/>
            <person name="Lee J."/>
            <person name="Park M."/>
            <person name="Lee H.-A."/>
            <person name="Lee H.-Y."/>
            <person name="Lee Y."/>
            <person name="Oh S."/>
            <person name="Lee J.H."/>
            <person name="Choi E."/>
            <person name="Choi E."/>
            <person name="Lee S.E."/>
            <person name="Jeon J."/>
            <person name="Kim H."/>
            <person name="Choi G."/>
            <person name="Song H."/>
            <person name="Lee J."/>
            <person name="Lee S.-C."/>
            <person name="Kwon J.-K."/>
            <person name="Lee H.-Y."/>
            <person name="Koo N."/>
            <person name="Hong Y."/>
            <person name="Kim R.W."/>
            <person name="Kang W.-H."/>
            <person name="Huh J.H."/>
            <person name="Kang B.-C."/>
            <person name="Yang T.-J."/>
            <person name="Lee Y.-H."/>
            <person name="Bennetzen J.L."/>
            <person name="Choi D."/>
        </authorList>
    </citation>
    <scope>NUCLEOTIDE SEQUENCE [LARGE SCALE GENOMIC DNA]</scope>
    <source>
        <strain evidence="10">cv. PBC81</strain>
    </source>
</reference>
<comment type="caution">
    <text evidence="9">The sequence shown here is derived from an EMBL/GenBank/DDBJ whole genome shotgun (WGS) entry which is preliminary data.</text>
</comment>
<name>A0A2G2WCQ7_CAPBA</name>
<evidence type="ECO:0000256" key="8">
    <source>
        <dbReference type="SAM" id="SignalP"/>
    </source>
</evidence>
<evidence type="ECO:0000313" key="10">
    <source>
        <dbReference type="Proteomes" id="UP000224567"/>
    </source>
</evidence>
<keyword evidence="2" id="KW-0813">Transport</keyword>
<accession>A0A2G2WCQ7</accession>
<evidence type="ECO:0000256" key="6">
    <source>
        <dbReference type="ARBA" id="ARBA00023136"/>
    </source>
</evidence>
<dbReference type="GO" id="GO:0005484">
    <property type="term" value="F:SNAP receptor activity"/>
    <property type="evidence" value="ECO:0007669"/>
    <property type="project" value="TreeGrafter"/>
</dbReference>
<dbReference type="STRING" id="33114.A0A2G2WCQ7"/>
<dbReference type="PANTHER" id="PTHR21230:SF1">
    <property type="entry name" value="GOLGI SNAP RECEPTOR COMPLEX MEMBER 2"/>
    <property type="match status" value="1"/>
</dbReference>
<keyword evidence="4" id="KW-0653">Protein transport</keyword>
<evidence type="ECO:0008006" key="11">
    <source>
        <dbReference type="Google" id="ProtNLM"/>
    </source>
</evidence>
<keyword evidence="6" id="KW-0472">Membrane</keyword>
<sequence>MVWRSSSDSSTLLLHLLLCNLRLIFECAKTDPSEQSFDAVRKEIAQIQFLCSEMEPLWRSISAKSQRDIWKRKVEQVAEEAESLKASLDKYNLRHQWRMQEARERAELIERSNGDSSHVLRIFGYEAQAMQSARRKKPWQRVWPFCLNIVSKGIV</sequence>
<comment type="subcellular location">
    <subcellularLocation>
        <location evidence="1">Membrane</location>
        <topology evidence="1">Single-pass type IV membrane protein</topology>
    </subcellularLocation>
</comment>
<keyword evidence="3" id="KW-0812">Transmembrane</keyword>
<dbReference type="GO" id="GO:0005794">
    <property type="term" value="C:Golgi apparatus"/>
    <property type="evidence" value="ECO:0007669"/>
    <property type="project" value="TreeGrafter"/>
</dbReference>
<feature type="signal peptide" evidence="8">
    <location>
        <begin position="1"/>
        <end position="30"/>
    </location>
</feature>
<dbReference type="GO" id="GO:0031201">
    <property type="term" value="C:SNARE complex"/>
    <property type="evidence" value="ECO:0007669"/>
    <property type="project" value="TreeGrafter"/>
</dbReference>